<keyword evidence="7" id="KW-0460">Magnesium</keyword>
<dbReference type="InterPro" id="IPR036921">
    <property type="entry name" value="PurM-like_N_sf"/>
</dbReference>
<keyword evidence="6" id="KW-0067">ATP-binding</keyword>
<keyword evidence="4" id="KW-0547">Nucleotide-binding</keyword>
<keyword evidence="2" id="KW-0808">Transferase</keyword>
<dbReference type="Gene3D" id="3.30.1330.10">
    <property type="entry name" value="PurM-like, N-terminal domain"/>
    <property type="match status" value="1"/>
</dbReference>
<protein>
    <recommendedName>
        <fullName evidence="12">PurM-like N-terminal domain-containing protein</fullName>
    </recommendedName>
</protein>
<keyword evidence="5" id="KW-0418">Kinase</keyword>
<dbReference type="InterPro" id="IPR023061">
    <property type="entry name" value="SelD_I"/>
</dbReference>
<dbReference type="NCBIfam" id="NF002098">
    <property type="entry name" value="PRK00943.1"/>
    <property type="match status" value="1"/>
</dbReference>
<dbReference type="GO" id="GO:0016260">
    <property type="term" value="P:selenocysteine biosynthetic process"/>
    <property type="evidence" value="ECO:0007669"/>
    <property type="project" value="InterPro"/>
</dbReference>
<dbReference type="Pfam" id="PF00586">
    <property type="entry name" value="AIRS"/>
    <property type="match status" value="1"/>
</dbReference>
<dbReference type="GO" id="GO:0005524">
    <property type="term" value="F:ATP binding"/>
    <property type="evidence" value="ECO:0007669"/>
    <property type="project" value="UniProtKB-KW"/>
</dbReference>
<feature type="domain" description="PurM-like C-terminal" evidence="10">
    <location>
        <begin position="134"/>
        <end position="305"/>
    </location>
</feature>
<reference evidence="11" key="1">
    <citation type="submission" date="2018-05" db="EMBL/GenBank/DDBJ databases">
        <authorList>
            <person name="Lanie J.A."/>
            <person name="Ng W.-L."/>
            <person name="Kazmierczak K.M."/>
            <person name="Andrzejewski T.M."/>
            <person name="Davidsen T.M."/>
            <person name="Wayne K.J."/>
            <person name="Tettelin H."/>
            <person name="Glass J.I."/>
            <person name="Rusch D."/>
            <person name="Podicherti R."/>
            <person name="Tsui H.-C.T."/>
            <person name="Winkler M.E."/>
        </authorList>
    </citation>
    <scope>NUCLEOTIDE SEQUENCE</scope>
</reference>
<comment type="similarity">
    <text evidence="1">Belongs to the selenophosphate synthase 1 family. Class I subfamily.</text>
</comment>
<evidence type="ECO:0000259" key="10">
    <source>
        <dbReference type="Pfam" id="PF02769"/>
    </source>
</evidence>
<dbReference type="NCBIfam" id="TIGR00476">
    <property type="entry name" value="selD"/>
    <property type="match status" value="1"/>
</dbReference>
<dbReference type="SUPFAM" id="SSF55326">
    <property type="entry name" value="PurM N-terminal domain-like"/>
    <property type="match status" value="1"/>
</dbReference>
<dbReference type="CDD" id="cd02195">
    <property type="entry name" value="SelD"/>
    <property type="match status" value="1"/>
</dbReference>
<dbReference type="InterPro" id="IPR016188">
    <property type="entry name" value="PurM-like_N"/>
</dbReference>
<evidence type="ECO:0000313" key="11">
    <source>
        <dbReference type="EMBL" id="SUZ84197.1"/>
    </source>
</evidence>
<evidence type="ECO:0000256" key="8">
    <source>
        <dbReference type="ARBA" id="ARBA00023266"/>
    </source>
</evidence>
<dbReference type="PIRSF" id="PIRSF036407">
    <property type="entry name" value="Selenphspht_syn"/>
    <property type="match status" value="1"/>
</dbReference>
<gene>
    <name evidence="11" type="ORF">METZ01_LOCUS37051</name>
</gene>
<evidence type="ECO:0000256" key="1">
    <source>
        <dbReference type="ARBA" id="ARBA00008026"/>
    </source>
</evidence>
<organism evidence="11">
    <name type="scientific">marine metagenome</name>
    <dbReference type="NCBI Taxonomy" id="408172"/>
    <lineage>
        <taxon>unclassified sequences</taxon>
        <taxon>metagenomes</taxon>
        <taxon>ecological metagenomes</taxon>
    </lineage>
</organism>
<dbReference type="PANTHER" id="PTHR10256">
    <property type="entry name" value="SELENIDE, WATER DIKINASE"/>
    <property type="match status" value="1"/>
</dbReference>
<evidence type="ECO:0000259" key="9">
    <source>
        <dbReference type="Pfam" id="PF00586"/>
    </source>
</evidence>
<sequence length="310" mass="32661">MQTNDSVVVGFEGADDAAVVRLDDGKFIVQSVDFFTPIVDDPYQFGQIAAANALSDIYAMGGKPLFAQNIVGFPINDLSKSILIEILQGGADKAAEAGVPIVGGHSVDDKEPKYGMVVTGEVDEAKMWKNSGAQVGDILVLTKPLGTGIIATAIKKGVANEESIIAAVESMATLNKGATDALNGLNVHAVTDVTGFGLLGHLKEMCQGSDVSAKINFSELSFLPNVRQLAETGIMAGGTVRNLDYVKDFVKFDSTLSEIDKLLAADAQTSGGLLVSLSENDAENFIENFGSTVKTIGQIIQKESNFILIK</sequence>
<dbReference type="GO" id="GO:0005737">
    <property type="term" value="C:cytoplasm"/>
    <property type="evidence" value="ECO:0007669"/>
    <property type="project" value="TreeGrafter"/>
</dbReference>
<dbReference type="Pfam" id="PF02769">
    <property type="entry name" value="AIRS_C"/>
    <property type="match status" value="1"/>
</dbReference>
<dbReference type="SUPFAM" id="SSF56042">
    <property type="entry name" value="PurM C-terminal domain-like"/>
    <property type="match status" value="1"/>
</dbReference>
<dbReference type="AlphaFoldDB" id="A0A381R2X6"/>
<feature type="domain" description="PurM-like N-terminal" evidence="9">
    <location>
        <begin position="15"/>
        <end position="122"/>
    </location>
</feature>
<dbReference type="InterPro" id="IPR004536">
    <property type="entry name" value="SPS/SelD"/>
</dbReference>
<dbReference type="GO" id="GO:0004756">
    <property type="term" value="F:selenide, water dikinase activity"/>
    <property type="evidence" value="ECO:0007669"/>
    <property type="project" value="InterPro"/>
</dbReference>
<evidence type="ECO:0000256" key="6">
    <source>
        <dbReference type="ARBA" id="ARBA00022840"/>
    </source>
</evidence>
<dbReference type="InterPro" id="IPR036676">
    <property type="entry name" value="PurM-like_C_sf"/>
</dbReference>
<keyword evidence="8" id="KW-0711">Selenium</keyword>
<accession>A0A381R2X6</accession>
<dbReference type="EMBL" id="UINC01001584">
    <property type="protein sequence ID" value="SUZ84197.1"/>
    <property type="molecule type" value="Genomic_DNA"/>
</dbReference>
<dbReference type="Gene3D" id="3.90.650.10">
    <property type="entry name" value="PurM-like C-terminal domain"/>
    <property type="match status" value="1"/>
</dbReference>
<dbReference type="FunFam" id="3.90.650.10:FF:000004">
    <property type="entry name" value="Selenide, water dikinase"/>
    <property type="match status" value="1"/>
</dbReference>
<evidence type="ECO:0000256" key="2">
    <source>
        <dbReference type="ARBA" id="ARBA00022679"/>
    </source>
</evidence>
<evidence type="ECO:0000256" key="3">
    <source>
        <dbReference type="ARBA" id="ARBA00022723"/>
    </source>
</evidence>
<keyword evidence="3" id="KW-0479">Metal-binding</keyword>
<dbReference type="GO" id="GO:0046872">
    <property type="term" value="F:metal ion binding"/>
    <property type="evidence" value="ECO:0007669"/>
    <property type="project" value="UniProtKB-KW"/>
</dbReference>
<evidence type="ECO:0008006" key="12">
    <source>
        <dbReference type="Google" id="ProtNLM"/>
    </source>
</evidence>
<dbReference type="PANTHER" id="PTHR10256:SF0">
    <property type="entry name" value="INACTIVE SELENIDE, WATER DIKINASE-LIKE PROTEIN-RELATED"/>
    <property type="match status" value="1"/>
</dbReference>
<proteinExistence type="inferred from homology"/>
<name>A0A381R2X6_9ZZZZ</name>
<evidence type="ECO:0000256" key="7">
    <source>
        <dbReference type="ARBA" id="ARBA00022842"/>
    </source>
</evidence>
<evidence type="ECO:0000256" key="4">
    <source>
        <dbReference type="ARBA" id="ARBA00022741"/>
    </source>
</evidence>
<dbReference type="InterPro" id="IPR010918">
    <property type="entry name" value="PurM-like_C_dom"/>
</dbReference>
<dbReference type="HAMAP" id="MF_00625">
    <property type="entry name" value="SelD"/>
    <property type="match status" value="1"/>
</dbReference>
<evidence type="ECO:0000256" key="5">
    <source>
        <dbReference type="ARBA" id="ARBA00022777"/>
    </source>
</evidence>